<accession>A0ABQ1MIV1</accession>
<evidence type="ECO:0000313" key="2">
    <source>
        <dbReference type="Proteomes" id="UP000636010"/>
    </source>
</evidence>
<organism evidence="1 2">
    <name type="scientific">Marivirga lumbricoides</name>
    <dbReference type="NCBI Taxonomy" id="1046115"/>
    <lineage>
        <taxon>Bacteria</taxon>
        <taxon>Pseudomonadati</taxon>
        <taxon>Bacteroidota</taxon>
        <taxon>Cytophagia</taxon>
        <taxon>Cytophagales</taxon>
        <taxon>Marivirgaceae</taxon>
        <taxon>Marivirga</taxon>
    </lineage>
</organism>
<evidence type="ECO:0000313" key="1">
    <source>
        <dbReference type="EMBL" id="GGC39744.1"/>
    </source>
</evidence>
<evidence type="ECO:0008006" key="3">
    <source>
        <dbReference type="Google" id="ProtNLM"/>
    </source>
</evidence>
<gene>
    <name evidence="1" type="ORF">GCM10011506_26550</name>
</gene>
<dbReference type="RefSeq" id="WP_188464208.1">
    <property type="nucleotide sequence ID" value="NZ_BAABHU010000008.1"/>
</dbReference>
<dbReference type="Proteomes" id="UP000636010">
    <property type="component" value="Unassembled WGS sequence"/>
</dbReference>
<comment type="caution">
    <text evidence="1">The sequence shown here is derived from an EMBL/GenBank/DDBJ whole genome shotgun (WGS) entry which is preliminary data.</text>
</comment>
<dbReference type="EMBL" id="BMEC01000008">
    <property type="protein sequence ID" value="GGC39744.1"/>
    <property type="molecule type" value="Genomic_DNA"/>
</dbReference>
<sequence>MSNKLFAFSTLLVFSVISNCYTQELHKHFEVAQSSNTDKVALSVFTKAGSSFINGVSSVKPLEIYSENENNIAASTYKIQEFQDHKYVEANLTCKNHVGLNFTEAIAKNIFSPDIDAKDVWQIKLSENTLYNLSLNYLLGSAEIDLSRLSVERLKVNSGSADVFLNYADGKRNAVAMDTFFVKVNLGDIVVENLNLALAKEIIAEVGFGSIYLNCGNNWQINSKVSASVGAGSMTIHLPPDDIPVLVRIKNSALCHIKLASDYKKVGHNLYGNAAYMKNKQEFLEFSLDVGMGSISFLH</sequence>
<protein>
    <recommendedName>
        <fullName evidence="3">DUF2154 domain-containing protein</fullName>
    </recommendedName>
</protein>
<proteinExistence type="predicted"/>
<name>A0ABQ1MIV1_9BACT</name>
<keyword evidence="2" id="KW-1185">Reference proteome</keyword>
<reference evidence="2" key="1">
    <citation type="journal article" date="2019" name="Int. J. Syst. Evol. Microbiol.">
        <title>The Global Catalogue of Microorganisms (GCM) 10K type strain sequencing project: providing services to taxonomists for standard genome sequencing and annotation.</title>
        <authorList>
            <consortium name="The Broad Institute Genomics Platform"/>
            <consortium name="The Broad Institute Genome Sequencing Center for Infectious Disease"/>
            <person name="Wu L."/>
            <person name="Ma J."/>
        </authorList>
    </citation>
    <scope>NUCLEOTIDE SEQUENCE [LARGE SCALE GENOMIC DNA]</scope>
    <source>
        <strain evidence="2">CGMCC 1.10832</strain>
    </source>
</reference>